<dbReference type="AlphaFoldDB" id="A0A4S4E7S9"/>
<evidence type="ECO:0000313" key="1">
    <source>
        <dbReference type="EMBL" id="THG11466.1"/>
    </source>
</evidence>
<protein>
    <submittedName>
        <fullName evidence="1">Uncharacterized protein</fullName>
    </submittedName>
</protein>
<reference evidence="1 2" key="1">
    <citation type="journal article" date="2018" name="Proc. Natl. Acad. Sci. U.S.A.">
        <title>Draft genome sequence of Camellia sinensis var. sinensis provides insights into the evolution of the tea genome and tea quality.</title>
        <authorList>
            <person name="Wei C."/>
            <person name="Yang H."/>
            <person name="Wang S."/>
            <person name="Zhao J."/>
            <person name="Liu C."/>
            <person name="Gao L."/>
            <person name="Xia E."/>
            <person name="Lu Y."/>
            <person name="Tai Y."/>
            <person name="She G."/>
            <person name="Sun J."/>
            <person name="Cao H."/>
            <person name="Tong W."/>
            <person name="Gao Q."/>
            <person name="Li Y."/>
            <person name="Deng W."/>
            <person name="Jiang X."/>
            <person name="Wang W."/>
            <person name="Chen Q."/>
            <person name="Zhang S."/>
            <person name="Li H."/>
            <person name="Wu J."/>
            <person name="Wang P."/>
            <person name="Li P."/>
            <person name="Shi C."/>
            <person name="Zheng F."/>
            <person name="Jian J."/>
            <person name="Huang B."/>
            <person name="Shan D."/>
            <person name="Shi M."/>
            <person name="Fang C."/>
            <person name="Yue Y."/>
            <person name="Li F."/>
            <person name="Li D."/>
            <person name="Wei S."/>
            <person name="Han B."/>
            <person name="Jiang C."/>
            <person name="Yin Y."/>
            <person name="Xia T."/>
            <person name="Zhang Z."/>
            <person name="Bennetzen J.L."/>
            <person name="Zhao S."/>
            <person name="Wan X."/>
        </authorList>
    </citation>
    <scope>NUCLEOTIDE SEQUENCE [LARGE SCALE GENOMIC DNA]</scope>
    <source>
        <strain evidence="2">cv. Shuchazao</strain>
        <tissue evidence="1">Leaf</tissue>
    </source>
</reference>
<organism evidence="1 2">
    <name type="scientific">Camellia sinensis var. sinensis</name>
    <name type="common">China tea</name>
    <dbReference type="NCBI Taxonomy" id="542762"/>
    <lineage>
        <taxon>Eukaryota</taxon>
        <taxon>Viridiplantae</taxon>
        <taxon>Streptophyta</taxon>
        <taxon>Embryophyta</taxon>
        <taxon>Tracheophyta</taxon>
        <taxon>Spermatophyta</taxon>
        <taxon>Magnoliopsida</taxon>
        <taxon>eudicotyledons</taxon>
        <taxon>Gunneridae</taxon>
        <taxon>Pentapetalae</taxon>
        <taxon>asterids</taxon>
        <taxon>Ericales</taxon>
        <taxon>Theaceae</taxon>
        <taxon>Camellia</taxon>
    </lineage>
</organism>
<sequence length="131" mass="14713">MRFRRGTIDGGVINGSARLVRQQQYSTIRNWFDGSTSEPDSVFEGITIVSEILGTIARGFVPDKMTNTIPNAFKNKVQVLHKPSTEEGPMSIKNNAIVHAFGPERHGRVRGLAFVPERCYWKHCCLANPFH</sequence>
<dbReference type="Proteomes" id="UP000306102">
    <property type="component" value="Unassembled WGS sequence"/>
</dbReference>
<comment type="caution">
    <text evidence="1">The sequence shown here is derived from an EMBL/GenBank/DDBJ whole genome shotgun (WGS) entry which is preliminary data.</text>
</comment>
<name>A0A4S4E7S9_CAMSN</name>
<accession>A0A4S4E7S9</accession>
<proteinExistence type="predicted"/>
<dbReference type="EMBL" id="SDRB02007276">
    <property type="protein sequence ID" value="THG11466.1"/>
    <property type="molecule type" value="Genomic_DNA"/>
</dbReference>
<gene>
    <name evidence="1" type="ORF">TEA_007233</name>
</gene>
<keyword evidence="2" id="KW-1185">Reference proteome</keyword>
<evidence type="ECO:0000313" key="2">
    <source>
        <dbReference type="Proteomes" id="UP000306102"/>
    </source>
</evidence>